<keyword evidence="1" id="KW-0408">Iron</keyword>
<dbReference type="GO" id="GO:0051539">
    <property type="term" value="F:4 iron, 4 sulfur cluster binding"/>
    <property type="evidence" value="ECO:0007669"/>
    <property type="project" value="UniProtKB-UniRule"/>
</dbReference>
<dbReference type="OrthoDB" id="306218at2759"/>
<comment type="catalytic activity">
    <reaction evidence="1">
        <text>ATP + H2O = ADP + phosphate + H(+)</text>
        <dbReference type="Rhea" id="RHEA:13065"/>
        <dbReference type="ChEBI" id="CHEBI:15377"/>
        <dbReference type="ChEBI" id="CHEBI:15378"/>
        <dbReference type="ChEBI" id="CHEBI:30616"/>
        <dbReference type="ChEBI" id="CHEBI:43474"/>
        <dbReference type="ChEBI" id="CHEBI:456216"/>
        <dbReference type="EC" id="3.6.4.12"/>
    </reaction>
</comment>
<comment type="similarity">
    <text evidence="1">Belongs to the DNA2/NAM7 helicase family.</text>
</comment>
<keyword evidence="1" id="KW-0479">Metal-binding</keyword>
<keyword evidence="1" id="KW-0540">Nuclease</keyword>
<keyword evidence="1" id="KW-0158">Chromosome</keyword>
<dbReference type="GO" id="GO:0005524">
    <property type="term" value="F:ATP binding"/>
    <property type="evidence" value="ECO:0007669"/>
    <property type="project" value="UniProtKB-UniRule"/>
</dbReference>
<dbReference type="Pfam" id="PF13087">
    <property type="entry name" value="AAA_12"/>
    <property type="match status" value="1"/>
</dbReference>
<keyword evidence="1" id="KW-0347">Helicase</keyword>
<dbReference type="GO" id="GO:0006281">
    <property type="term" value="P:DNA repair"/>
    <property type="evidence" value="ECO:0007669"/>
    <property type="project" value="UniProtKB-KW"/>
</dbReference>
<evidence type="ECO:0000259" key="2">
    <source>
        <dbReference type="Pfam" id="PF13087"/>
    </source>
</evidence>
<dbReference type="InterPro" id="IPR027417">
    <property type="entry name" value="P-loop_NTPase"/>
</dbReference>
<dbReference type="GO" id="GO:0071932">
    <property type="term" value="P:replication fork reversal"/>
    <property type="evidence" value="ECO:0007669"/>
    <property type="project" value="TreeGrafter"/>
</dbReference>
<dbReference type="GO" id="GO:0033567">
    <property type="term" value="P:DNA replication, Okazaki fragment processing"/>
    <property type="evidence" value="ECO:0007669"/>
    <property type="project" value="UniProtKB-UniRule"/>
</dbReference>
<comment type="caution">
    <text evidence="3">The sequence shown here is derived from an EMBL/GenBank/DDBJ whole genome shotgun (WGS) entry which is preliminary data.</text>
</comment>
<name>A0A8X7TPE8_BRACI</name>
<dbReference type="AlphaFoldDB" id="A0A8X7TPE8"/>
<organism evidence="3 4">
    <name type="scientific">Brassica carinata</name>
    <name type="common">Ethiopian mustard</name>
    <name type="synonym">Abyssinian cabbage</name>
    <dbReference type="NCBI Taxonomy" id="52824"/>
    <lineage>
        <taxon>Eukaryota</taxon>
        <taxon>Viridiplantae</taxon>
        <taxon>Streptophyta</taxon>
        <taxon>Embryophyta</taxon>
        <taxon>Tracheophyta</taxon>
        <taxon>Spermatophyta</taxon>
        <taxon>Magnoliopsida</taxon>
        <taxon>eudicotyledons</taxon>
        <taxon>Gunneridae</taxon>
        <taxon>Pentapetalae</taxon>
        <taxon>rosids</taxon>
        <taxon>malvids</taxon>
        <taxon>Brassicales</taxon>
        <taxon>Brassicaceae</taxon>
        <taxon>Brassiceae</taxon>
        <taxon>Brassica</taxon>
    </lineage>
</organism>
<keyword evidence="1" id="KW-0004">4Fe-4S</keyword>
<feature type="domain" description="DNA2/NAM7 helicase-like C-terminal" evidence="2">
    <location>
        <begin position="77"/>
        <end position="138"/>
    </location>
</feature>
<dbReference type="EC" id="3.6.4.12" evidence="1"/>
<evidence type="ECO:0000256" key="1">
    <source>
        <dbReference type="RuleBase" id="RU367041"/>
    </source>
</evidence>
<keyword evidence="1" id="KW-0234">DNA repair</keyword>
<dbReference type="GO" id="GO:0017108">
    <property type="term" value="F:5'-flap endonuclease activity"/>
    <property type="evidence" value="ECO:0007669"/>
    <property type="project" value="UniProtKB-UniRule"/>
</dbReference>
<reference evidence="3 4" key="1">
    <citation type="submission" date="2020-02" db="EMBL/GenBank/DDBJ databases">
        <authorList>
            <person name="Ma Q."/>
            <person name="Huang Y."/>
            <person name="Song X."/>
            <person name="Pei D."/>
        </authorList>
    </citation>
    <scope>NUCLEOTIDE SEQUENCE [LARGE SCALE GENOMIC DNA]</scope>
    <source>
        <strain evidence="3">Sxm20200214</strain>
        <tissue evidence="3">Leaf</tissue>
    </source>
</reference>
<dbReference type="EMBL" id="JAAMPC010000017">
    <property type="protein sequence ID" value="KAG2249630.1"/>
    <property type="molecule type" value="Genomic_DNA"/>
</dbReference>
<keyword evidence="1" id="KW-0067">ATP-binding</keyword>
<dbReference type="InterPro" id="IPR041679">
    <property type="entry name" value="DNA2/NAM7-like_C"/>
</dbReference>
<dbReference type="GO" id="GO:0005737">
    <property type="term" value="C:cytoplasm"/>
    <property type="evidence" value="ECO:0007669"/>
    <property type="project" value="TreeGrafter"/>
</dbReference>
<dbReference type="GO" id="GO:0046872">
    <property type="term" value="F:metal ion binding"/>
    <property type="evidence" value="ECO:0007669"/>
    <property type="project" value="UniProtKB-UniRule"/>
</dbReference>
<comment type="subcellular location">
    <subcellularLocation>
        <location evidence="1">Nucleus</location>
    </subcellularLocation>
    <subcellularLocation>
        <location evidence="1">Chromosome</location>
    </subcellularLocation>
</comment>
<keyword evidence="1" id="KW-0378">Hydrolase</keyword>
<dbReference type="GO" id="GO:0005694">
    <property type="term" value="C:chromosome"/>
    <property type="evidence" value="ECO:0007669"/>
    <property type="project" value="UniProtKB-SubCell"/>
</dbReference>
<dbReference type="GO" id="GO:0005634">
    <property type="term" value="C:nucleus"/>
    <property type="evidence" value="ECO:0007669"/>
    <property type="project" value="UniProtKB-SubCell"/>
</dbReference>
<accession>A0A8X7TPE8</accession>
<dbReference type="EC" id="3.1.-.-" evidence="1"/>
<keyword evidence="1" id="KW-0227">DNA damage</keyword>
<keyword evidence="1" id="KW-0238">DNA-binding</keyword>
<gene>
    <name evidence="3" type="ORF">Bca52824_089258</name>
</gene>
<dbReference type="PANTHER" id="PTHR10887:SF433">
    <property type="entry name" value="DNA REPLICATION ATP-DEPENDENT HELICASE_NUCLEASE DNA2"/>
    <property type="match status" value="1"/>
</dbReference>
<sequence length="173" mass="19652">MARIEFYLLEETTRLYTKKFERVAFQLWICAVSTTSKKLDQVKVVAFTCLGINSPYLVNRRFDVCIIDEAGQIALLDQNAINNPVEASIIAEIVEELVNNGVDSKYIGIITPYNSQASLIQQAIPTASVEIHTIDKYQVLALRLLPFFSQACILQQPTPFDEMTWFREEIKTA</sequence>
<keyword evidence="1" id="KW-0235">DNA replication</keyword>
<evidence type="ECO:0000313" key="3">
    <source>
        <dbReference type="EMBL" id="KAG2249630.1"/>
    </source>
</evidence>
<dbReference type="PANTHER" id="PTHR10887">
    <property type="entry name" value="DNA2/NAM7 HELICASE FAMILY"/>
    <property type="match status" value="1"/>
</dbReference>
<keyword evidence="1" id="KW-0547">Nucleotide-binding</keyword>
<dbReference type="SUPFAM" id="SSF52540">
    <property type="entry name" value="P-loop containing nucleoside triphosphate hydrolases"/>
    <property type="match status" value="1"/>
</dbReference>
<dbReference type="Gene3D" id="3.40.50.300">
    <property type="entry name" value="P-loop containing nucleotide triphosphate hydrolases"/>
    <property type="match status" value="1"/>
</dbReference>
<proteinExistence type="inferred from homology"/>
<evidence type="ECO:0000313" key="4">
    <source>
        <dbReference type="Proteomes" id="UP000886595"/>
    </source>
</evidence>
<keyword evidence="1" id="KW-0411">Iron-sulfur</keyword>
<keyword evidence="1" id="KW-0539">Nucleus</keyword>
<dbReference type="InterPro" id="IPR045055">
    <property type="entry name" value="DNA2/NAM7-like"/>
</dbReference>
<dbReference type="Proteomes" id="UP000886595">
    <property type="component" value="Unassembled WGS sequence"/>
</dbReference>
<protein>
    <recommendedName>
        <fullName evidence="1">DNA replication ATP-dependent helicase/nuclease</fullName>
        <ecNumber evidence="1">3.1.-.-</ecNumber>
        <ecNumber evidence="1">3.6.4.12</ecNumber>
    </recommendedName>
</protein>
<keyword evidence="1" id="KW-0511">Multifunctional enzyme</keyword>
<comment type="function">
    <text evidence="1">Key enzyme involved in DNA replication and DNA repair. Involved in Okazaki fragments processing by cleaving long flaps that escape FEN1: flaps that are longer than 27 nucleotides are coated by replication protein A complex (RPA), leading to recruit DNA2 which cleaves the flap until it is too short to bind RPA and becomes a substrate for FEN1. Also involved in 5'-end resection of DNA during double-strand break (DSB) repair by mediating the cleavage of 5'-ssDNA.</text>
</comment>
<dbReference type="GO" id="GO:0003677">
    <property type="term" value="F:DNA binding"/>
    <property type="evidence" value="ECO:0007669"/>
    <property type="project" value="UniProtKB-UniRule"/>
</dbReference>
<keyword evidence="4" id="KW-1185">Reference proteome</keyword>
<dbReference type="GO" id="GO:0017116">
    <property type="term" value="F:single-stranded DNA helicase activity"/>
    <property type="evidence" value="ECO:0007669"/>
    <property type="project" value="UniProtKB-UniRule"/>
</dbReference>